<dbReference type="InterPro" id="IPR001251">
    <property type="entry name" value="CRAL-TRIO_dom"/>
</dbReference>
<dbReference type="InterPro" id="IPR036865">
    <property type="entry name" value="CRAL-TRIO_dom_sf"/>
</dbReference>
<dbReference type="SMART" id="SM00516">
    <property type="entry name" value="SEC14"/>
    <property type="match status" value="1"/>
</dbReference>
<dbReference type="Gene3D" id="3.40.525.10">
    <property type="entry name" value="CRAL-TRIO lipid binding domain"/>
    <property type="match status" value="1"/>
</dbReference>
<evidence type="ECO:0000313" key="3">
    <source>
        <dbReference type="Proteomes" id="UP000294530"/>
    </source>
</evidence>
<dbReference type="PANTHER" id="PTHR45657">
    <property type="entry name" value="CRAL-TRIO DOMAIN-CONTAINING PROTEIN YKL091C-RELATED"/>
    <property type="match status" value="1"/>
</dbReference>
<dbReference type="RefSeq" id="XP_067823181.1">
    <property type="nucleotide sequence ID" value="XM_067967391.1"/>
</dbReference>
<organism evidence="2 3">
    <name type="scientific">Bremia lactucae</name>
    <name type="common">Lettuce downy mildew</name>
    <dbReference type="NCBI Taxonomy" id="4779"/>
    <lineage>
        <taxon>Eukaryota</taxon>
        <taxon>Sar</taxon>
        <taxon>Stramenopiles</taxon>
        <taxon>Oomycota</taxon>
        <taxon>Peronosporomycetes</taxon>
        <taxon>Peronosporales</taxon>
        <taxon>Peronosporaceae</taxon>
        <taxon>Bremia</taxon>
    </lineage>
</organism>
<dbReference type="Pfam" id="PF00650">
    <property type="entry name" value="CRAL_TRIO"/>
    <property type="match status" value="1"/>
</dbReference>
<evidence type="ECO:0000259" key="1">
    <source>
        <dbReference type="PROSITE" id="PS50191"/>
    </source>
</evidence>
<dbReference type="SUPFAM" id="SSF46938">
    <property type="entry name" value="CRAL/TRIO N-terminal domain"/>
    <property type="match status" value="1"/>
</dbReference>
<dbReference type="EMBL" id="SHOA02000036">
    <property type="protein sequence ID" value="TDH73683.1"/>
    <property type="molecule type" value="Genomic_DNA"/>
</dbReference>
<sequence>MDIPPAFLVAENGNVVKAMKRHQATMAWRKQMQVDNILNMPQKHYDTIKMHYTQYLHKHDKLGHPLYIEKIGSINIAKLKELGVTQDALIYHYLFAMEYTIKYTANHICACDACAASATQKMLIVLDARGIGIRDMGGEAFEYIRRCTAMMQRHYPQRSLRIFIVNVPAWFGMAWKGVKPLLNEATRAKTFILSESETTAALLKCVDAENLPVEYGGSCMCVGGCDINSSHQRLQRVLVDRIIESKSMESDEQIHTKTHVHSHERLPSSEVAPRKGSILPTLRPSFKKDFSGTVFDKLRCGSIFRTVK</sequence>
<dbReference type="GeneID" id="94353062"/>
<dbReference type="OrthoDB" id="1434354at2759"/>
<dbReference type="Proteomes" id="UP000294530">
    <property type="component" value="Unassembled WGS sequence"/>
</dbReference>
<accession>A0A976IKY0</accession>
<proteinExistence type="predicted"/>
<dbReference type="PANTHER" id="PTHR45657:SF1">
    <property type="entry name" value="CRAL-TRIO DOMAIN-CONTAINING PROTEIN YKL091C-RELATED"/>
    <property type="match status" value="1"/>
</dbReference>
<dbReference type="AlphaFoldDB" id="A0A976IKY0"/>
<protein>
    <recommendedName>
        <fullName evidence="1">CRAL-TRIO domain-containing protein</fullName>
    </recommendedName>
</protein>
<evidence type="ECO:0000313" key="2">
    <source>
        <dbReference type="EMBL" id="TDH73683.1"/>
    </source>
</evidence>
<comment type="caution">
    <text evidence="2">The sequence shown here is derived from an EMBL/GenBank/DDBJ whole genome shotgun (WGS) entry which is preliminary data.</text>
</comment>
<dbReference type="CDD" id="cd00170">
    <property type="entry name" value="SEC14"/>
    <property type="match status" value="1"/>
</dbReference>
<feature type="domain" description="CRAL-TRIO" evidence="1">
    <location>
        <begin position="44"/>
        <end position="223"/>
    </location>
</feature>
<dbReference type="InterPro" id="IPR051026">
    <property type="entry name" value="PI/PC_transfer"/>
</dbReference>
<dbReference type="KEGG" id="blac:94353062"/>
<keyword evidence="3" id="KW-1185">Reference proteome</keyword>
<gene>
    <name evidence="2" type="ORF">CCR75_009350</name>
</gene>
<dbReference type="PROSITE" id="PS50191">
    <property type="entry name" value="CRAL_TRIO"/>
    <property type="match status" value="1"/>
</dbReference>
<reference evidence="2 3" key="1">
    <citation type="journal article" date="2021" name="Genome Biol.">
        <title>AFLAP: assembly-free linkage analysis pipeline using k-mers from genome sequencing data.</title>
        <authorList>
            <person name="Fletcher K."/>
            <person name="Zhang L."/>
            <person name="Gil J."/>
            <person name="Han R."/>
            <person name="Cavanaugh K."/>
            <person name="Michelmore R."/>
        </authorList>
    </citation>
    <scope>NUCLEOTIDE SEQUENCE [LARGE SCALE GENOMIC DNA]</scope>
    <source>
        <strain evidence="2 3">SF5</strain>
    </source>
</reference>
<name>A0A976IKY0_BRELC</name>
<dbReference type="SUPFAM" id="SSF52087">
    <property type="entry name" value="CRAL/TRIO domain"/>
    <property type="match status" value="1"/>
</dbReference>
<dbReference type="InterPro" id="IPR036273">
    <property type="entry name" value="CRAL/TRIO_N_dom_sf"/>
</dbReference>